<dbReference type="AlphaFoldDB" id="A0A816JAZ2"/>
<dbReference type="Proteomes" id="UP001295469">
    <property type="component" value="Chromosome C09"/>
</dbReference>
<organism evidence="1">
    <name type="scientific">Brassica napus</name>
    <name type="common">Rape</name>
    <dbReference type="NCBI Taxonomy" id="3708"/>
    <lineage>
        <taxon>Eukaryota</taxon>
        <taxon>Viridiplantae</taxon>
        <taxon>Streptophyta</taxon>
        <taxon>Embryophyta</taxon>
        <taxon>Tracheophyta</taxon>
        <taxon>Spermatophyta</taxon>
        <taxon>Magnoliopsida</taxon>
        <taxon>eudicotyledons</taxon>
        <taxon>Gunneridae</taxon>
        <taxon>Pentapetalae</taxon>
        <taxon>rosids</taxon>
        <taxon>malvids</taxon>
        <taxon>Brassicales</taxon>
        <taxon>Brassicaceae</taxon>
        <taxon>Brassiceae</taxon>
        <taxon>Brassica</taxon>
    </lineage>
</organism>
<reference evidence="1" key="1">
    <citation type="submission" date="2021-01" db="EMBL/GenBank/DDBJ databases">
        <authorList>
            <consortium name="Genoscope - CEA"/>
            <person name="William W."/>
        </authorList>
    </citation>
    <scope>NUCLEOTIDE SEQUENCE</scope>
</reference>
<gene>
    <name evidence="1" type="ORF">DARMORV10_C09P72370.1</name>
</gene>
<accession>A0A816JAZ2</accession>
<name>A0A816JAZ2_BRANA</name>
<proteinExistence type="predicted"/>
<protein>
    <submittedName>
        <fullName evidence="1">(rape) hypothetical protein</fullName>
    </submittedName>
</protein>
<sequence>MKQLLVSIACLISLVFELLFPYPAWFSLSLRFFKFVSLSLVLFAFKLNG</sequence>
<evidence type="ECO:0000313" key="1">
    <source>
        <dbReference type="EMBL" id="CAF1791262.1"/>
    </source>
</evidence>
<dbReference type="EMBL" id="HG994373">
    <property type="protein sequence ID" value="CAF1791262.1"/>
    <property type="molecule type" value="Genomic_DNA"/>
</dbReference>